<organism evidence="1 2">
    <name type="scientific">Ilex paraguariensis</name>
    <name type="common">yerba mate</name>
    <dbReference type="NCBI Taxonomy" id="185542"/>
    <lineage>
        <taxon>Eukaryota</taxon>
        <taxon>Viridiplantae</taxon>
        <taxon>Streptophyta</taxon>
        <taxon>Embryophyta</taxon>
        <taxon>Tracheophyta</taxon>
        <taxon>Spermatophyta</taxon>
        <taxon>Magnoliopsida</taxon>
        <taxon>eudicotyledons</taxon>
        <taxon>Gunneridae</taxon>
        <taxon>Pentapetalae</taxon>
        <taxon>asterids</taxon>
        <taxon>campanulids</taxon>
        <taxon>Aquifoliales</taxon>
        <taxon>Aquifoliaceae</taxon>
        <taxon>Ilex</taxon>
    </lineage>
</organism>
<dbReference type="InterPro" id="IPR037381">
    <property type="entry name" value="RFWD3"/>
</dbReference>
<evidence type="ECO:0000313" key="1">
    <source>
        <dbReference type="EMBL" id="CAK9165613.1"/>
    </source>
</evidence>
<gene>
    <name evidence="1" type="ORF">ILEXP_LOCUS34786</name>
</gene>
<proteinExistence type="predicted"/>
<dbReference type="EMBL" id="CAUOFW020004429">
    <property type="protein sequence ID" value="CAK9165613.1"/>
    <property type="molecule type" value="Genomic_DNA"/>
</dbReference>
<sequence length="187" mass="20933">MDKNTHEGDTSLSEVSSLQHAWGIRQFLIPESENQGVCVSLAYCPRTDDIVASFRPKVEIAGDLDISQPLLTPSASSLGQGVQGFHVLYRRLGNNCYQKLGSTCANLDVVRLQKSAIVDRNNHRSFVFGDEVTHELLLQDLPSLMVAQRLKSWKHPLRDVKYNHVLNSGLLICLGDDVLQLFYDKLL</sequence>
<dbReference type="Proteomes" id="UP001642360">
    <property type="component" value="Unassembled WGS sequence"/>
</dbReference>
<accession>A0ABC8TEE7</accession>
<comment type="caution">
    <text evidence="1">The sequence shown here is derived from an EMBL/GenBank/DDBJ whole genome shotgun (WGS) entry which is preliminary data.</text>
</comment>
<reference evidence="1 2" key="1">
    <citation type="submission" date="2024-02" db="EMBL/GenBank/DDBJ databases">
        <authorList>
            <person name="Vignale AGUSTIN F."/>
            <person name="Sosa J E."/>
            <person name="Modenutti C."/>
        </authorList>
    </citation>
    <scope>NUCLEOTIDE SEQUENCE [LARGE SCALE GENOMIC DNA]</scope>
</reference>
<protein>
    <submittedName>
        <fullName evidence="1">Uncharacterized protein</fullName>
    </submittedName>
</protein>
<keyword evidence="2" id="KW-1185">Reference proteome</keyword>
<dbReference type="PANTHER" id="PTHR16047">
    <property type="entry name" value="RFWD3 PROTEIN"/>
    <property type="match status" value="1"/>
</dbReference>
<dbReference type="AlphaFoldDB" id="A0ABC8TEE7"/>
<name>A0ABC8TEE7_9AQUA</name>
<evidence type="ECO:0000313" key="2">
    <source>
        <dbReference type="Proteomes" id="UP001642360"/>
    </source>
</evidence>
<dbReference type="PANTHER" id="PTHR16047:SF13">
    <property type="entry name" value="E3 UBIQUITIN-PROTEIN LIGASE RFWD3"/>
    <property type="match status" value="1"/>
</dbReference>